<feature type="transmembrane region" description="Helical" evidence="1">
    <location>
        <begin position="105"/>
        <end position="125"/>
    </location>
</feature>
<keyword evidence="3" id="KW-1185">Reference proteome</keyword>
<feature type="transmembrane region" description="Helical" evidence="1">
    <location>
        <begin position="279"/>
        <end position="296"/>
    </location>
</feature>
<keyword evidence="1" id="KW-0812">Transmembrane</keyword>
<dbReference type="AlphaFoldDB" id="A0A0Q3TAX2"/>
<name>A0A0Q3TAX2_9BACI</name>
<organism evidence="2 3">
    <name type="scientific">Heyndrickxia shackletonii</name>
    <dbReference type="NCBI Taxonomy" id="157838"/>
    <lineage>
        <taxon>Bacteria</taxon>
        <taxon>Bacillati</taxon>
        <taxon>Bacillota</taxon>
        <taxon>Bacilli</taxon>
        <taxon>Bacillales</taxon>
        <taxon>Bacillaceae</taxon>
        <taxon>Heyndrickxia</taxon>
    </lineage>
</organism>
<dbReference type="RefSeq" id="WP_055741527.1">
    <property type="nucleotide sequence ID" value="NZ_JAAIWL010000004.1"/>
</dbReference>
<dbReference type="PATRIC" id="fig|157838.3.peg.4350"/>
<dbReference type="EMBL" id="LJJC01000006">
    <property type="protein sequence ID" value="KQL51222.1"/>
    <property type="molecule type" value="Genomic_DNA"/>
</dbReference>
<comment type="caution">
    <text evidence="2">The sequence shown here is derived from an EMBL/GenBank/DDBJ whole genome shotgun (WGS) entry which is preliminary data.</text>
</comment>
<protein>
    <submittedName>
        <fullName evidence="2">Uncharacterized protein</fullName>
    </submittedName>
</protein>
<feature type="transmembrane region" description="Helical" evidence="1">
    <location>
        <begin position="176"/>
        <end position="193"/>
    </location>
</feature>
<reference evidence="2 3" key="1">
    <citation type="submission" date="2015-09" db="EMBL/GenBank/DDBJ databases">
        <title>Genome sequencing project for genomic taxonomy and phylogenomics of Bacillus-like bacteria.</title>
        <authorList>
            <person name="Liu B."/>
            <person name="Wang J."/>
            <person name="Zhu Y."/>
            <person name="Liu G."/>
            <person name="Chen Q."/>
            <person name="Chen Z."/>
            <person name="Lan J."/>
            <person name="Che J."/>
            <person name="Ge C."/>
            <person name="Shi H."/>
            <person name="Pan Z."/>
            <person name="Liu X."/>
        </authorList>
    </citation>
    <scope>NUCLEOTIDE SEQUENCE [LARGE SCALE GENOMIC DNA]</scope>
    <source>
        <strain evidence="2 3">LMG 18435</strain>
    </source>
</reference>
<feature type="transmembrane region" description="Helical" evidence="1">
    <location>
        <begin position="146"/>
        <end position="164"/>
    </location>
</feature>
<dbReference type="Proteomes" id="UP000051888">
    <property type="component" value="Unassembled WGS sequence"/>
</dbReference>
<evidence type="ECO:0000313" key="3">
    <source>
        <dbReference type="Proteomes" id="UP000051888"/>
    </source>
</evidence>
<dbReference type="OrthoDB" id="2734473at2"/>
<feature type="transmembrane region" description="Helical" evidence="1">
    <location>
        <begin position="311"/>
        <end position="332"/>
    </location>
</feature>
<evidence type="ECO:0000313" key="2">
    <source>
        <dbReference type="EMBL" id="KQL51222.1"/>
    </source>
</evidence>
<keyword evidence="1" id="KW-0472">Membrane</keyword>
<feature type="transmembrane region" description="Helical" evidence="1">
    <location>
        <begin position="12"/>
        <end position="33"/>
    </location>
</feature>
<feature type="transmembrane region" description="Helical" evidence="1">
    <location>
        <begin position="79"/>
        <end position="99"/>
    </location>
</feature>
<feature type="transmembrane region" description="Helical" evidence="1">
    <location>
        <begin position="39"/>
        <end position="58"/>
    </location>
</feature>
<accession>A0A0Q3TAX2</accession>
<evidence type="ECO:0000256" key="1">
    <source>
        <dbReference type="SAM" id="Phobius"/>
    </source>
</evidence>
<gene>
    <name evidence="2" type="ORF">AN964_19705</name>
</gene>
<keyword evidence="1" id="KW-1133">Transmembrane helix</keyword>
<proteinExistence type="predicted"/>
<feature type="transmembrane region" description="Helical" evidence="1">
    <location>
        <begin position="213"/>
        <end position="229"/>
    </location>
</feature>
<feature type="transmembrane region" description="Helical" evidence="1">
    <location>
        <begin position="235"/>
        <end position="258"/>
    </location>
</feature>
<sequence length="347" mass="38783">MLSRVLKQQVPTSAGAIVMATGILLLGAMQKVVFQHKELAIISTTLVLLLLFIVYIAFVRDMILGVMWERHFCDPISSFGVGTWIAATSVSILVIMNFALFLRPIALILFLLNCILTISYIAIIVRNYILLFKSNGSRLRKKVHGILLLASVAIQSIIAAGQSVFGKPFVAVFGTWLWWTGCLLYGLGFVLILNRYIRSEDRNLAQNWKNTNCIIHGAMSISGLVGATMDVVSPAILVMVWIWVMIAFCIVEGIEIARSMQRIKRYGWKEGMWIYDTSQWARNFTFGMLLAFSMHLPKQGILTHFVNTKSFVLSIGPYIVVILFVVEVLIALTGRTTASKIPESVNM</sequence>